<evidence type="ECO:0000313" key="2">
    <source>
        <dbReference type="Ensembl" id="ENSCINP00000021623.2"/>
    </source>
</evidence>
<dbReference type="AlphaFoldDB" id="F6YSU1"/>
<proteinExistence type="predicted"/>
<dbReference type="InParanoid" id="F6YSU1"/>
<name>F6YSU1_CIOIN</name>
<protein>
    <submittedName>
        <fullName evidence="2">Uncharacterized protein</fullName>
    </submittedName>
</protein>
<reference evidence="2" key="2">
    <citation type="submission" date="2025-08" db="UniProtKB">
        <authorList>
            <consortium name="Ensembl"/>
        </authorList>
    </citation>
    <scope>IDENTIFICATION</scope>
</reference>
<organism evidence="2 3">
    <name type="scientific">Ciona intestinalis</name>
    <name type="common">Transparent sea squirt</name>
    <name type="synonym">Ascidia intestinalis</name>
    <dbReference type="NCBI Taxonomy" id="7719"/>
    <lineage>
        <taxon>Eukaryota</taxon>
        <taxon>Metazoa</taxon>
        <taxon>Chordata</taxon>
        <taxon>Tunicata</taxon>
        <taxon>Ascidiacea</taxon>
        <taxon>Phlebobranchia</taxon>
        <taxon>Cionidae</taxon>
        <taxon>Ciona</taxon>
    </lineage>
</organism>
<feature type="signal peptide" evidence="1">
    <location>
        <begin position="1"/>
        <end position="20"/>
    </location>
</feature>
<feature type="chain" id="PRO_5003346247" evidence="1">
    <location>
        <begin position="21"/>
        <end position="57"/>
    </location>
</feature>
<reference evidence="2" key="3">
    <citation type="submission" date="2025-09" db="UniProtKB">
        <authorList>
            <consortium name="Ensembl"/>
        </authorList>
    </citation>
    <scope>IDENTIFICATION</scope>
</reference>
<keyword evidence="3" id="KW-1185">Reference proteome</keyword>
<accession>F6YSU1</accession>
<evidence type="ECO:0000313" key="3">
    <source>
        <dbReference type="Proteomes" id="UP000008144"/>
    </source>
</evidence>
<dbReference type="Ensembl" id="ENSCINT00000021869.2">
    <property type="protein sequence ID" value="ENSCINP00000021623.2"/>
    <property type="gene ID" value="ENSCING00000011270.2"/>
</dbReference>
<reference evidence="3" key="1">
    <citation type="journal article" date="2002" name="Science">
        <title>The draft genome of Ciona intestinalis: insights into chordate and vertebrate origins.</title>
        <authorList>
            <person name="Dehal P."/>
            <person name="Satou Y."/>
            <person name="Campbell R.K."/>
            <person name="Chapman J."/>
            <person name="Degnan B."/>
            <person name="De Tomaso A."/>
            <person name="Davidson B."/>
            <person name="Di Gregorio A."/>
            <person name="Gelpke M."/>
            <person name="Goodstein D.M."/>
            <person name="Harafuji N."/>
            <person name="Hastings K.E."/>
            <person name="Ho I."/>
            <person name="Hotta K."/>
            <person name="Huang W."/>
            <person name="Kawashima T."/>
            <person name="Lemaire P."/>
            <person name="Martinez D."/>
            <person name="Meinertzhagen I.A."/>
            <person name="Necula S."/>
            <person name="Nonaka M."/>
            <person name="Putnam N."/>
            <person name="Rash S."/>
            <person name="Saiga H."/>
            <person name="Satake M."/>
            <person name="Terry A."/>
            <person name="Yamada L."/>
            <person name="Wang H.G."/>
            <person name="Awazu S."/>
            <person name="Azumi K."/>
            <person name="Boore J."/>
            <person name="Branno M."/>
            <person name="Chin-Bow S."/>
            <person name="DeSantis R."/>
            <person name="Doyle S."/>
            <person name="Francino P."/>
            <person name="Keys D.N."/>
            <person name="Haga S."/>
            <person name="Hayashi H."/>
            <person name="Hino K."/>
            <person name="Imai K.S."/>
            <person name="Inaba K."/>
            <person name="Kano S."/>
            <person name="Kobayashi K."/>
            <person name="Kobayashi M."/>
            <person name="Lee B.I."/>
            <person name="Makabe K.W."/>
            <person name="Manohar C."/>
            <person name="Matassi G."/>
            <person name="Medina M."/>
            <person name="Mochizuki Y."/>
            <person name="Mount S."/>
            <person name="Morishita T."/>
            <person name="Miura S."/>
            <person name="Nakayama A."/>
            <person name="Nishizaka S."/>
            <person name="Nomoto H."/>
            <person name="Ohta F."/>
            <person name="Oishi K."/>
            <person name="Rigoutsos I."/>
            <person name="Sano M."/>
            <person name="Sasaki A."/>
            <person name="Sasakura Y."/>
            <person name="Shoguchi E."/>
            <person name="Shin-i T."/>
            <person name="Spagnuolo A."/>
            <person name="Stainier D."/>
            <person name="Suzuki M.M."/>
            <person name="Tassy O."/>
            <person name="Takatori N."/>
            <person name="Tokuoka M."/>
            <person name="Yagi K."/>
            <person name="Yoshizaki F."/>
            <person name="Wada S."/>
            <person name="Zhang C."/>
            <person name="Hyatt P.D."/>
            <person name="Larimer F."/>
            <person name="Detter C."/>
            <person name="Doggett N."/>
            <person name="Glavina T."/>
            <person name="Hawkins T."/>
            <person name="Richardson P."/>
            <person name="Lucas S."/>
            <person name="Kohara Y."/>
            <person name="Levine M."/>
            <person name="Satoh N."/>
            <person name="Rokhsar D.S."/>
        </authorList>
    </citation>
    <scope>NUCLEOTIDE SEQUENCE [LARGE SCALE GENOMIC DNA]</scope>
</reference>
<sequence>MNHKVLFLVLLLVAVQQVECSLRKIDWTKWNVKQAEQESSDDAPEILKKTFDSYYLQ</sequence>
<evidence type="ECO:0000256" key="1">
    <source>
        <dbReference type="SAM" id="SignalP"/>
    </source>
</evidence>
<keyword evidence="1" id="KW-0732">Signal</keyword>
<dbReference type="HOGENOM" id="CLU_2995871_0_0_1"/>
<dbReference type="Proteomes" id="UP000008144">
    <property type="component" value="Unassembled WGS sequence"/>
</dbReference>